<dbReference type="OrthoDB" id="3027208at2759"/>
<evidence type="ECO:0000313" key="1">
    <source>
        <dbReference type="EMBL" id="KDQ59529.1"/>
    </source>
</evidence>
<keyword evidence="2" id="KW-1185">Reference proteome</keyword>
<gene>
    <name evidence="1" type="ORF">JAAARDRAFT_192038</name>
</gene>
<proteinExistence type="predicted"/>
<evidence type="ECO:0000313" key="2">
    <source>
        <dbReference type="Proteomes" id="UP000027265"/>
    </source>
</evidence>
<dbReference type="HOGENOM" id="CLU_2171443_0_0_1"/>
<dbReference type="Proteomes" id="UP000027265">
    <property type="component" value="Unassembled WGS sequence"/>
</dbReference>
<dbReference type="EMBL" id="KL197715">
    <property type="protein sequence ID" value="KDQ59529.1"/>
    <property type="molecule type" value="Genomic_DNA"/>
</dbReference>
<dbReference type="AlphaFoldDB" id="A0A067PXV9"/>
<organism evidence="1 2">
    <name type="scientific">Jaapia argillacea MUCL 33604</name>
    <dbReference type="NCBI Taxonomy" id="933084"/>
    <lineage>
        <taxon>Eukaryota</taxon>
        <taxon>Fungi</taxon>
        <taxon>Dikarya</taxon>
        <taxon>Basidiomycota</taxon>
        <taxon>Agaricomycotina</taxon>
        <taxon>Agaricomycetes</taxon>
        <taxon>Agaricomycetidae</taxon>
        <taxon>Jaapiales</taxon>
        <taxon>Jaapiaceae</taxon>
        <taxon>Jaapia</taxon>
    </lineage>
</organism>
<accession>A0A067PXV9</accession>
<sequence>MSTPQSEQPPLKRPRTDEVVPLTPHPDLWYDDGSIIVIAQSTMFKVYKGRLSQCSSVFQDMFCLSSSSTQELLDGCPMVHLSDSAQDVTHMLRAIHDWQQVVIFSVLFNA</sequence>
<protein>
    <recommendedName>
        <fullName evidence="3">BTB domain-containing protein</fullName>
    </recommendedName>
</protein>
<dbReference type="InParanoid" id="A0A067PXV9"/>
<name>A0A067PXV9_9AGAM</name>
<evidence type="ECO:0008006" key="3">
    <source>
        <dbReference type="Google" id="ProtNLM"/>
    </source>
</evidence>
<reference evidence="2" key="1">
    <citation type="journal article" date="2014" name="Proc. Natl. Acad. Sci. U.S.A.">
        <title>Extensive sampling of basidiomycete genomes demonstrates inadequacy of the white-rot/brown-rot paradigm for wood decay fungi.</title>
        <authorList>
            <person name="Riley R."/>
            <person name="Salamov A.A."/>
            <person name="Brown D.W."/>
            <person name="Nagy L.G."/>
            <person name="Floudas D."/>
            <person name="Held B.W."/>
            <person name="Levasseur A."/>
            <person name="Lombard V."/>
            <person name="Morin E."/>
            <person name="Otillar R."/>
            <person name="Lindquist E.A."/>
            <person name="Sun H."/>
            <person name="LaButti K.M."/>
            <person name="Schmutz J."/>
            <person name="Jabbour D."/>
            <person name="Luo H."/>
            <person name="Baker S.E."/>
            <person name="Pisabarro A.G."/>
            <person name="Walton J.D."/>
            <person name="Blanchette R.A."/>
            <person name="Henrissat B."/>
            <person name="Martin F."/>
            <person name="Cullen D."/>
            <person name="Hibbett D.S."/>
            <person name="Grigoriev I.V."/>
        </authorList>
    </citation>
    <scope>NUCLEOTIDE SEQUENCE [LARGE SCALE GENOMIC DNA]</scope>
    <source>
        <strain evidence="2">MUCL 33604</strain>
    </source>
</reference>